<dbReference type="PIRSF" id="PIRSF016838">
    <property type="entry name" value="PafC"/>
    <property type="match status" value="1"/>
</dbReference>
<evidence type="ECO:0000259" key="2">
    <source>
        <dbReference type="Pfam" id="PF19187"/>
    </source>
</evidence>
<dbReference type="AlphaFoldDB" id="A0A021VT53"/>
<dbReference type="PROSITE" id="PS52050">
    <property type="entry name" value="WYL"/>
    <property type="match status" value="1"/>
</dbReference>
<gene>
    <name evidence="4" type="ORF">N866_01855</name>
</gene>
<dbReference type="RefSeq" id="WP_034226346.1">
    <property type="nucleotide sequence ID" value="NZ_AXCW01000111.1"/>
</dbReference>
<name>A0A021VT53_9CELL</name>
<dbReference type="Pfam" id="PF19187">
    <property type="entry name" value="HTH_PafC"/>
    <property type="match status" value="1"/>
</dbReference>
<dbReference type="InterPro" id="IPR051534">
    <property type="entry name" value="CBASS_pafABC_assoc_protein"/>
</dbReference>
<evidence type="ECO:0000259" key="1">
    <source>
        <dbReference type="Pfam" id="PF13280"/>
    </source>
</evidence>
<dbReference type="Pfam" id="PF25583">
    <property type="entry name" value="WCX"/>
    <property type="match status" value="1"/>
</dbReference>
<dbReference type="EMBL" id="AXCW01000111">
    <property type="protein sequence ID" value="EYR63240.1"/>
    <property type="molecule type" value="Genomic_DNA"/>
</dbReference>
<comment type="caution">
    <text evidence="4">The sequence shown here is derived from an EMBL/GenBank/DDBJ whole genome shotgun (WGS) entry which is preliminary data.</text>
</comment>
<feature type="domain" description="PafC HTH" evidence="2">
    <location>
        <begin position="7"/>
        <end position="127"/>
    </location>
</feature>
<evidence type="ECO:0000313" key="4">
    <source>
        <dbReference type="EMBL" id="EYR63240.1"/>
    </source>
</evidence>
<feature type="domain" description="WYL" evidence="1">
    <location>
        <begin position="149"/>
        <end position="216"/>
    </location>
</feature>
<dbReference type="InterPro" id="IPR026881">
    <property type="entry name" value="WYL_dom"/>
</dbReference>
<organism evidence="4 5">
    <name type="scientific">Actinotalea ferrariae CF5-4</name>
    <dbReference type="NCBI Taxonomy" id="948458"/>
    <lineage>
        <taxon>Bacteria</taxon>
        <taxon>Bacillati</taxon>
        <taxon>Actinomycetota</taxon>
        <taxon>Actinomycetes</taxon>
        <taxon>Micrococcales</taxon>
        <taxon>Cellulomonadaceae</taxon>
        <taxon>Actinotalea</taxon>
    </lineage>
</organism>
<accession>A0A021VT53</accession>
<dbReference type="OrthoDB" id="3268930at2"/>
<evidence type="ECO:0000313" key="5">
    <source>
        <dbReference type="Proteomes" id="UP000019753"/>
    </source>
</evidence>
<dbReference type="InterPro" id="IPR028349">
    <property type="entry name" value="PafC-like"/>
</dbReference>
<dbReference type="InterPro" id="IPR057727">
    <property type="entry name" value="WCX_dom"/>
</dbReference>
<dbReference type="PANTHER" id="PTHR34580">
    <property type="match status" value="1"/>
</dbReference>
<dbReference type="Pfam" id="PF13280">
    <property type="entry name" value="WYL"/>
    <property type="match status" value="1"/>
</dbReference>
<proteinExistence type="predicted"/>
<feature type="domain" description="WCX" evidence="3">
    <location>
        <begin position="241"/>
        <end position="314"/>
    </location>
</feature>
<evidence type="ECO:0000259" key="3">
    <source>
        <dbReference type="Pfam" id="PF25583"/>
    </source>
</evidence>
<dbReference type="InterPro" id="IPR043839">
    <property type="entry name" value="PafC_HTH"/>
</dbReference>
<dbReference type="Proteomes" id="UP000019753">
    <property type="component" value="Unassembled WGS sequence"/>
</dbReference>
<protein>
    <submittedName>
        <fullName evidence="4">Transcriptional regulator</fullName>
    </submittedName>
</protein>
<reference evidence="4 5" key="1">
    <citation type="submission" date="2014-01" db="EMBL/GenBank/DDBJ databases">
        <title>Actinotalea ferrariae CF5-4.</title>
        <authorList>
            <person name="Chen F."/>
            <person name="Li Y."/>
            <person name="Wang G."/>
        </authorList>
    </citation>
    <scope>NUCLEOTIDE SEQUENCE [LARGE SCALE GENOMIC DNA]</scope>
    <source>
        <strain evidence="4 5">CF5-4</strain>
    </source>
</reference>
<sequence length="325" mass="34818">MADRTPERLVRLLGMVAFLDRTDGATVEELAAQFGVSARQVLDDVDLLWMTGTPGYFPDDLIDFDAASLESGVVRLTQSRGMGRALRLGTREAVVLVAALRALGESVGAALDAGERQVLASTLEVLSDATGEAASTVDVQLALEADPEVVGRARAAVRAGRRVHLRYVDAADRTSERDVDPWQLVTGDERSYLQAWCHSAGGERLFRLDRVLALEVLDAPVTHPPDRATTPTTFAAEAGHERVTVELSGRARWVAEQLPVEETVDLPDGGFRVTLPVSSRAWLRRLLLRLADDVRSVAPPAAATDAAAAAARALARYGEPAPGQG</sequence>
<dbReference type="PANTHER" id="PTHR34580:SF1">
    <property type="entry name" value="PROTEIN PAFC"/>
    <property type="match status" value="1"/>
</dbReference>
<keyword evidence="5" id="KW-1185">Reference proteome</keyword>